<evidence type="ECO:0000256" key="8">
    <source>
        <dbReference type="ARBA" id="ARBA00023052"/>
    </source>
</evidence>
<dbReference type="NCBIfam" id="TIGR00239">
    <property type="entry name" value="2oxo_dh_E1"/>
    <property type="match status" value="1"/>
</dbReference>
<keyword evidence="8" id="KW-0786">Thiamine pyrophosphate</keyword>
<dbReference type="CDD" id="cd02016">
    <property type="entry name" value="TPP_E1_OGDC_like"/>
    <property type="match status" value="1"/>
</dbReference>
<dbReference type="EC" id="1.2.4.2" evidence="5"/>
<organism evidence="13 14">
    <name type="scientific">Litorimonas cladophorae</name>
    <dbReference type="NCBI Taxonomy" id="1220491"/>
    <lineage>
        <taxon>Bacteria</taxon>
        <taxon>Pseudomonadati</taxon>
        <taxon>Pseudomonadota</taxon>
        <taxon>Alphaproteobacteria</taxon>
        <taxon>Maricaulales</taxon>
        <taxon>Robiginitomaculaceae</taxon>
    </lineage>
</organism>
<dbReference type="Gene3D" id="3.40.50.12470">
    <property type="match status" value="1"/>
</dbReference>
<comment type="cofactor">
    <cofactor evidence="1">
        <name>thiamine diphosphate</name>
        <dbReference type="ChEBI" id="CHEBI:58937"/>
    </cofactor>
</comment>
<dbReference type="InterPro" id="IPR029061">
    <property type="entry name" value="THDP-binding"/>
</dbReference>
<dbReference type="SUPFAM" id="SSF52518">
    <property type="entry name" value="Thiamin diphosphate-binding fold (THDP-binding)"/>
    <property type="match status" value="2"/>
</dbReference>
<comment type="similarity">
    <text evidence="3">Belongs to the alpha-ketoglutarate dehydrogenase family.</text>
</comment>
<comment type="caution">
    <text evidence="13">The sequence shown here is derived from an EMBL/GenBank/DDBJ whole genome shotgun (WGS) entry which is preliminary data.</text>
</comment>
<comment type="function">
    <text evidence="2">E1 component of the 2-oxoglutarate dehydrogenase (OGDH) complex which catalyzes the decarboxylation of 2-oxoglutarate, the first step in the conversion of 2-oxoglutarate to succinyl-CoA and CO(2).</text>
</comment>
<dbReference type="PANTHER" id="PTHR23152">
    <property type="entry name" value="2-OXOGLUTARATE DEHYDROGENASE"/>
    <property type="match status" value="1"/>
</dbReference>
<dbReference type="NCBIfam" id="NF006914">
    <property type="entry name" value="PRK09404.1"/>
    <property type="match status" value="1"/>
</dbReference>
<dbReference type="Pfam" id="PF02779">
    <property type="entry name" value="Transket_pyr"/>
    <property type="match status" value="1"/>
</dbReference>
<protein>
    <recommendedName>
        <fullName evidence="6">2-oxoglutarate dehydrogenase E1 component</fullName>
        <ecNumber evidence="5">1.2.4.2</ecNumber>
    </recommendedName>
    <alternativeName>
        <fullName evidence="10">Alpha-ketoglutarate dehydrogenase</fullName>
    </alternativeName>
</protein>
<dbReference type="Proteomes" id="UP000600865">
    <property type="component" value="Unassembled WGS sequence"/>
</dbReference>
<dbReference type="InterPro" id="IPR032106">
    <property type="entry name" value="2-oxogl_dehyd_N"/>
</dbReference>
<evidence type="ECO:0000256" key="11">
    <source>
        <dbReference type="SAM" id="MobiDB-lite"/>
    </source>
</evidence>
<dbReference type="SMART" id="SM00861">
    <property type="entry name" value="Transket_pyr"/>
    <property type="match status" value="1"/>
</dbReference>
<evidence type="ECO:0000256" key="10">
    <source>
        <dbReference type="ARBA" id="ARBA00030680"/>
    </source>
</evidence>
<dbReference type="Gene3D" id="3.40.50.970">
    <property type="match status" value="1"/>
</dbReference>
<dbReference type="InterPro" id="IPR011603">
    <property type="entry name" value="2oxoglutarate_DH_E1"/>
</dbReference>
<sequence>MTERSDQNQNLLDTLFLDGGNAAYLEQMQAQYAADPSSVDPSFRAYFASLGEDQANARKNADGPSWKRPAYTSDPTPELTSALTGDWGDTPSVVETKVKAANPNLSNADAKQAAKDSLAALMMIRAYRVRGHLIANLDPLGLKVPDVHPELDPKTYGFEAADMDREIFIDGVLGLEYATLGTILEILKRTYCETLGVQFMQVSDPEEKAWIQERLEGPEKEISFSKEGRLAILQKLVEGETFEQLIHKRYPGTKRFGIDGAESLLPALEQIIKRGGQLGLKDINFGMPHRGRLNVMASVMQKPYSAIFYEFLGGVASGGEDFGSGDVKYHLGVSDDREFDGNKVHLSLAPNPSHLEVVAPVVMGKTRAKQQMASGTYQSHKPEEVMAVILHGDSAFAGQGVVMESFQLSQLVGYRTGGTIHVIVNNQIGFTTTPDEYRSGQYCSDVAFMVEAPVFHVNGDDPEAVVFAARVATEYRQKFGKDVVLDIICYRRYGHNEGDDPSFTQPLMYQAIDNRPTTRKIYADRLIAQGDLTEAEAQKRMDDFYAKLDKDFEDAKSYTTKQPDWLKGVWQGMALPTEKDGKRGGNTAVEIARLKDIGTSITRTPNSLNMHRTLKRIIKARADKIARGADIDWGLAEHLAFGTLITEGHPVRLSGQDSERGTFSQRQSNFIDQKTEEKYTPLNKISPDQEYYQVLNSHLSEEAVLGFEYGFSAAAPEALTIWEAQFGDFANGAQVMVDQFISSAEQKWLRMSGLVMLLPHGYEGQGPEHSSARLERYLQMCAEDNMQVTNISTPANYFHALRRQVKRKFRKPLINMSPKSLLRHKLCVSTFEEMGPGSEFHRLLWDDAHYKPEVSQIKLAADSKIKRVILCSGKVYYDLFEEREKNGRNDIYLLRVEQFYPYPDDAMQLELKRFKNADIVWCQEEPKNMGAWSFIEPFIEQSLIAIGAKNTRARYVGRAAAASTATGISTKHKKEQQAILDGAFAK</sequence>
<dbReference type="Gene3D" id="3.40.50.11610">
    <property type="entry name" value="Multifunctional 2-oxoglutarate metabolism enzyme, C-terminal domain"/>
    <property type="match status" value="1"/>
</dbReference>
<accession>A0A918KHZ4</accession>
<name>A0A918KHZ4_9PROT</name>
<evidence type="ECO:0000256" key="3">
    <source>
        <dbReference type="ARBA" id="ARBA00006936"/>
    </source>
</evidence>
<reference evidence="13 14" key="1">
    <citation type="journal article" date="2014" name="Int. J. Syst. Evol. Microbiol.">
        <title>Complete genome sequence of Corynebacterium casei LMG S-19264T (=DSM 44701T), isolated from a smear-ripened cheese.</title>
        <authorList>
            <consortium name="US DOE Joint Genome Institute (JGI-PGF)"/>
            <person name="Walter F."/>
            <person name="Albersmeier A."/>
            <person name="Kalinowski J."/>
            <person name="Ruckert C."/>
        </authorList>
    </citation>
    <scope>NUCLEOTIDE SEQUENCE [LARGE SCALE GENOMIC DNA]</scope>
    <source>
        <strain evidence="13 14">KCTC 23968</strain>
    </source>
</reference>
<gene>
    <name evidence="13" type="primary">sucA</name>
    <name evidence="13" type="ORF">GCM10011309_12830</name>
</gene>
<evidence type="ECO:0000313" key="13">
    <source>
        <dbReference type="EMBL" id="GGX64193.1"/>
    </source>
</evidence>
<dbReference type="FunFam" id="3.40.50.12470:FF:000003">
    <property type="entry name" value="2-oxoglutarate dehydrogenase E1 component"/>
    <property type="match status" value="1"/>
</dbReference>
<dbReference type="AlphaFoldDB" id="A0A918KHZ4"/>
<dbReference type="PIRSF" id="PIRSF000157">
    <property type="entry name" value="Oxoglu_dh_E1"/>
    <property type="match status" value="1"/>
</dbReference>
<dbReference type="GO" id="GO:0006096">
    <property type="term" value="P:glycolytic process"/>
    <property type="evidence" value="ECO:0007669"/>
    <property type="project" value="UniProtKB-KW"/>
</dbReference>
<dbReference type="Pfam" id="PF16078">
    <property type="entry name" value="2-oxogl_dehyd_N"/>
    <property type="match status" value="1"/>
</dbReference>
<feature type="region of interest" description="Disordered" evidence="11">
    <location>
        <begin position="56"/>
        <end position="88"/>
    </location>
</feature>
<dbReference type="NCBIfam" id="NF008907">
    <property type="entry name" value="PRK12270.1"/>
    <property type="match status" value="1"/>
</dbReference>
<evidence type="ECO:0000313" key="14">
    <source>
        <dbReference type="Proteomes" id="UP000600865"/>
    </source>
</evidence>
<dbReference type="RefSeq" id="WP_189582929.1">
    <property type="nucleotide sequence ID" value="NZ_BMYV01000001.1"/>
</dbReference>
<dbReference type="EMBL" id="BMYV01000001">
    <property type="protein sequence ID" value="GGX64193.1"/>
    <property type="molecule type" value="Genomic_DNA"/>
</dbReference>
<dbReference type="Pfam" id="PF16870">
    <property type="entry name" value="OxoGdeHyase_C"/>
    <property type="match status" value="1"/>
</dbReference>
<dbReference type="GO" id="GO:0004591">
    <property type="term" value="F:oxoglutarate dehydrogenase (succinyl-transferring) activity"/>
    <property type="evidence" value="ECO:0007669"/>
    <property type="project" value="UniProtKB-EC"/>
</dbReference>
<dbReference type="InterPro" id="IPR001017">
    <property type="entry name" value="DH_E1"/>
</dbReference>
<keyword evidence="14" id="KW-1185">Reference proteome</keyword>
<dbReference type="GO" id="GO:0045252">
    <property type="term" value="C:oxoglutarate dehydrogenase complex"/>
    <property type="evidence" value="ECO:0007669"/>
    <property type="project" value="TreeGrafter"/>
</dbReference>
<keyword evidence="7" id="KW-0560">Oxidoreductase</keyword>
<evidence type="ECO:0000256" key="1">
    <source>
        <dbReference type="ARBA" id="ARBA00001964"/>
    </source>
</evidence>
<comment type="subunit">
    <text evidence="4">Homodimer. Part of the 2-oxoglutarate dehydrogenase (OGDH) complex composed of E1 (2-oxoglutarate dehydrogenase), E2 (dihydrolipoamide succinyltransferase) and E3 (dihydrolipoamide dehydrogenase); the complex contains multiple copies of the three enzymatic components (E1, E2 and E3).</text>
</comment>
<dbReference type="InterPro" id="IPR031717">
    <property type="entry name" value="ODO-1/KGD_C"/>
</dbReference>
<evidence type="ECO:0000259" key="12">
    <source>
        <dbReference type="SMART" id="SM00861"/>
    </source>
</evidence>
<feature type="compositionally biased region" description="Polar residues" evidence="11">
    <location>
        <begin position="73"/>
        <end position="83"/>
    </location>
</feature>
<proteinExistence type="inferred from homology"/>
<dbReference type="InterPro" id="IPR042179">
    <property type="entry name" value="KGD_C_sf"/>
</dbReference>
<evidence type="ECO:0000256" key="4">
    <source>
        <dbReference type="ARBA" id="ARBA00011301"/>
    </source>
</evidence>
<keyword evidence="9" id="KW-0324">Glycolysis</keyword>
<dbReference type="GO" id="GO:0030976">
    <property type="term" value="F:thiamine pyrophosphate binding"/>
    <property type="evidence" value="ECO:0007669"/>
    <property type="project" value="InterPro"/>
</dbReference>
<evidence type="ECO:0000256" key="6">
    <source>
        <dbReference type="ARBA" id="ARBA00013321"/>
    </source>
</evidence>
<dbReference type="InterPro" id="IPR005475">
    <property type="entry name" value="Transketolase-like_Pyr-bd"/>
</dbReference>
<dbReference type="Gene3D" id="1.10.287.1150">
    <property type="entry name" value="TPP helical domain"/>
    <property type="match status" value="1"/>
</dbReference>
<dbReference type="PANTHER" id="PTHR23152:SF4">
    <property type="entry name" value="2-OXOADIPATE DEHYDROGENASE COMPLEX COMPONENT E1"/>
    <property type="match status" value="1"/>
</dbReference>
<dbReference type="GO" id="GO:0005829">
    <property type="term" value="C:cytosol"/>
    <property type="evidence" value="ECO:0007669"/>
    <property type="project" value="TreeGrafter"/>
</dbReference>
<evidence type="ECO:0000256" key="5">
    <source>
        <dbReference type="ARBA" id="ARBA00012280"/>
    </source>
</evidence>
<feature type="domain" description="Transketolase-like pyrimidine-binding" evidence="12">
    <location>
        <begin position="631"/>
        <end position="824"/>
    </location>
</feature>
<dbReference type="GO" id="GO:0006099">
    <property type="term" value="P:tricarboxylic acid cycle"/>
    <property type="evidence" value="ECO:0007669"/>
    <property type="project" value="TreeGrafter"/>
</dbReference>
<evidence type="ECO:0000256" key="9">
    <source>
        <dbReference type="ARBA" id="ARBA00023152"/>
    </source>
</evidence>
<dbReference type="Pfam" id="PF00676">
    <property type="entry name" value="E1_dh"/>
    <property type="match status" value="1"/>
</dbReference>
<evidence type="ECO:0000256" key="7">
    <source>
        <dbReference type="ARBA" id="ARBA00023002"/>
    </source>
</evidence>
<evidence type="ECO:0000256" key="2">
    <source>
        <dbReference type="ARBA" id="ARBA00003906"/>
    </source>
</evidence>